<dbReference type="PANTHER" id="PTHR35830">
    <property type="entry name" value="OS05G0299200 PROTEIN"/>
    <property type="match status" value="1"/>
</dbReference>
<keyword evidence="2" id="KW-0812">Transmembrane</keyword>
<name>A0A835PP81_VANPL</name>
<reference evidence="3 4" key="1">
    <citation type="journal article" date="2020" name="Nat. Food">
        <title>A phased Vanilla planifolia genome enables genetic improvement of flavour and production.</title>
        <authorList>
            <person name="Hasing T."/>
            <person name="Tang H."/>
            <person name="Brym M."/>
            <person name="Khazi F."/>
            <person name="Huang T."/>
            <person name="Chambers A.H."/>
        </authorList>
    </citation>
    <scope>NUCLEOTIDE SEQUENCE [LARGE SCALE GENOMIC DNA]</scope>
    <source>
        <tissue evidence="3">Leaf</tissue>
    </source>
</reference>
<dbReference type="PANTHER" id="PTHR35830:SF1">
    <property type="entry name" value="OS05G0299200 PROTEIN"/>
    <property type="match status" value="1"/>
</dbReference>
<dbReference type="AlphaFoldDB" id="A0A835PP81"/>
<evidence type="ECO:0000313" key="4">
    <source>
        <dbReference type="Proteomes" id="UP000636800"/>
    </source>
</evidence>
<sequence length="455" mass="51739">MKAAIVDGSSSAAICCLIVHRQRKLSLFSHSSSIKALALPLPFSISSHLRRRRRGRRPEPDKSFGKKSSSEDRTVEFSIDFDDISVRTTANLERLFYSSKAKVHHFFSSGVEAFQDLKYSVRVERGNHIVFSCRRSSVEFIWNLFIWSVVVVLAFRMLLWLWSLRRKWDIGGWWVIRRDRSLGGREVVVGRREKLREPLWRDFKSSLNPLSLEAGIGSPTKEALIIKKKNDKDEKLPKWWPVSMPYRAALFRKEDAQREADKLVKAIMDYRISGIDYKDNDIIQLREVCRSSGVKVSFETANACNSFFRAATDFVLNICSRIRHPTTSAYIDGEEARQFICGLADDIRLDNHRAATIICASVAARTRSCFLQSWAFEVQGKRSEALEELSKLCGIYQIFPPEENSPELEMVASSLRNSLSIKQRSHLLTLFSEACSSSGNLKIAAEALSVSIASV</sequence>
<keyword evidence="2" id="KW-0472">Membrane</keyword>
<accession>A0A835PP81</accession>
<keyword evidence="2" id="KW-1133">Transmembrane helix</keyword>
<gene>
    <name evidence="3" type="ORF">HPP92_024424</name>
</gene>
<feature type="transmembrane region" description="Helical" evidence="2">
    <location>
        <begin position="140"/>
        <end position="162"/>
    </location>
</feature>
<dbReference type="OrthoDB" id="10255969at2759"/>
<organism evidence="3 4">
    <name type="scientific">Vanilla planifolia</name>
    <name type="common">Vanilla</name>
    <dbReference type="NCBI Taxonomy" id="51239"/>
    <lineage>
        <taxon>Eukaryota</taxon>
        <taxon>Viridiplantae</taxon>
        <taxon>Streptophyta</taxon>
        <taxon>Embryophyta</taxon>
        <taxon>Tracheophyta</taxon>
        <taxon>Spermatophyta</taxon>
        <taxon>Magnoliopsida</taxon>
        <taxon>Liliopsida</taxon>
        <taxon>Asparagales</taxon>
        <taxon>Orchidaceae</taxon>
        <taxon>Vanilloideae</taxon>
        <taxon>Vanilleae</taxon>
        <taxon>Vanilla</taxon>
    </lineage>
</organism>
<feature type="compositionally biased region" description="Basic and acidic residues" evidence="1">
    <location>
        <begin position="57"/>
        <end position="69"/>
    </location>
</feature>
<dbReference type="Proteomes" id="UP000636800">
    <property type="component" value="Chromosome 13"/>
</dbReference>
<evidence type="ECO:0000256" key="1">
    <source>
        <dbReference type="SAM" id="MobiDB-lite"/>
    </source>
</evidence>
<evidence type="ECO:0000256" key="2">
    <source>
        <dbReference type="SAM" id="Phobius"/>
    </source>
</evidence>
<comment type="caution">
    <text evidence="3">The sequence shown here is derived from an EMBL/GenBank/DDBJ whole genome shotgun (WGS) entry which is preliminary data.</text>
</comment>
<protein>
    <submittedName>
        <fullName evidence="3">Uncharacterized protein</fullName>
    </submittedName>
</protein>
<feature type="region of interest" description="Disordered" evidence="1">
    <location>
        <begin position="50"/>
        <end position="69"/>
    </location>
</feature>
<proteinExistence type="predicted"/>
<dbReference type="EMBL" id="JADCNL010000013">
    <property type="protein sequence ID" value="KAG0455132.1"/>
    <property type="molecule type" value="Genomic_DNA"/>
</dbReference>
<keyword evidence="4" id="KW-1185">Reference proteome</keyword>
<evidence type="ECO:0000313" key="3">
    <source>
        <dbReference type="EMBL" id="KAG0455132.1"/>
    </source>
</evidence>